<dbReference type="SUPFAM" id="SSF47819">
    <property type="entry name" value="HRDC-like"/>
    <property type="match status" value="1"/>
</dbReference>
<organism evidence="5 6">
    <name type="scientific">Phaeomoniella chlamydospora</name>
    <name type="common">Phaeoacremonium chlamydosporum</name>
    <dbReference type="NCBI Taxonomy" id="158046"/>
    <lineage>
        <taxon>Eukaryota</taxon>
        <taxon>Fungi</taxon>
        <taxon>Dikarya</taxon>
        <taxon>Ascomycota</taxon>
        <taxon>Pezizomycotina</taxon>
        <taxon>Eurotiomycetes</taxon>
        <taxon>Chaetothyriomycetidae</taxon>
        <taxon>Phaeomoniellales</taxon>
        <taxon>Phaeomoniellaceae</taxon>
        <taxon>Phaeomoniella</taxon>
    </lineage>
</organism>
<evidence type="ECO:0000259" key="4">
    <source>
        <dbReference type="SMART" id="SM00657"/>
    </source>
</evidence>
<sequence>MPSRRHEPGAGSDLEASSVLKLGDFQQTPTLTLSEARLILNAVVEKRRELAPNGRIQETETLTKTQDYLDMFARFKDKENVEAAERILTSYAGQLDFFERSQLGSLLPDEAEEAKALIPSLQSKISDGDLQQLLDELQKLRLNG</sequence>
<evidence type="ECO:0000256" key="2">
    <source>
        <dbReference type="ARBA" id="ARBA00023242"/>
    </source>
</evidence>
<reference evidence="5 6" key="1">
    <citation type="submission" date="2015-05" db="EMBL/GenBank/DDBJ databases">
        <title>Distinctive expansion of gene families associated with plant cell wall degradation and secondary metabolism in the genomes of grapevine trunk pathogens.</title>
        <authorList>
            <person name="Lawrence D.P."/>
            <person name="Travadon R."/>
            <person name="Rolshausen P.E."/>
            <person name="Baumgartner K."/>
        </authorList>
    </citation>
    <scope>NUCLEOTIDE SEQUENCE [LARGE SCALE GENOMIC DNA]</scope>
    <source>
        <strain evidence="5">UCRPC4</strain>
    </source>
</reference>
<comment type="caution">
    <text evidence="5">The sequence shown here is derived from an EMBL/GenBank/DDBJ whole genome shotgun (WGS) entry which is preliminary data.</text>
</comment>
<dbReference type="InterPro" id="IPR045222">
    <property type="entry name" value="Rpb4-like"/>
</dbReference>
<dbReference type="PANTHER" id="PTHR21297">
    <property type="entry name" value="DNA-DIRECTED RNA POLYMERASE II"/>
    <property type="match status" value="1"/>
</dbReference>
<evidence type="ECO:0000256" key="3">
    <source>
        <dbReference type="ARBA" id="ARBA00025724"/>
    </source>
</evidence>
<comment type="similarity">
    <text evidence="3">Belongs to the eukaryotic RPB4 RNA polymerase subunit family.</text>
</comment>
<evidence type="ECO:0000313" key="5">
    <source>
        <dbReference type="EMBL" id="KKY14105.1"/>
    </source>
</evidence>
<gene>
    <name evidence="5" type="ORF">UCRPC4_g06846</name>
</gene>
<name>A0A0G2GAC0_PHACM</name>
<dbReference type="AlphaFoldDB" id="A0A0G2GAC0"/>
<dbReference type="Gene3D" id="1.20.1250.40">
    <property type="match status" value="1"/>
</dbReference>
<protein>
    <submittedName>
        <fullName evidence="5">Putative polymerase ii polypeptide d</fullName>
    </submittedName>
</protein>
<dbReference type="InterPro" id="IPR006590">
    <property type="entry name" value="RNA_pol_Rpb4/RPC9_core"/>
</dbReference>
<keyword evidence="6" id="KW-1185">Reference proteome</keyword>
<dbReference type="InterPro" id="IPR010997">
    <property type="entry name" value="HRDC-like_sf"/>
</dbReference>
<dbReference type="SMART" id="SM00657">
    <property type="entry name" value="RPOL4c"/>
    <property type="match status" value="1"/>
</dbReference>
<dbReference type="GO" id="GO:0000166">
    <property type="term" value="F:nucleotide binding"/>
    <property type="evidence" value="ECO:0007669"/>
    <property type="project" value="InterPro"/>
</dbReference>
<dbReference type="GO" id="GO:0005634">
    <property type="term" value="C:nucleus"/>
    <property type="evidence" value="ECO:0007669"/>
    <property type="project" value="UniProtKB-SubCell"/>
</dbReference>
<evidence type="ECO:0000256" key="1">
    <source>
        <dbReference type="ARBA" id="ARBA00004123"/>
    </source>
</evidence>
<evidence type="ECO:0000313" key="6">
    <source>
        <dbReference type="Proteomes" id="UP000053317"/>
    </source>
</evidence>
<comment type="subcellular location">
    <subcellularLocation>
        <location evidence="1">Nucleus</location>
    </subcellularLocation>
</comment>
<feature type="domain" description="RNA polymerase Rpb4/RPC9 core" evidence="4">
    <location>
        <begin position="23"/>
        <end position="144"/>
    </location>
</feature>
<proteinExistence type="inferred from homology"/>
<reference evidence="5 6" key="2">
    <citation type="submission" date="2015-05" db="EMBL/GenBank/DDBJ databases">
        <authorList>
            <person name="Morales-Cruz A."/>
            <person name="Amrine K.C."/>
            <person name="Cantu D."/>
        </authorList>
    </citation>
    <scope>NUCLEOTIDE SEQUENCE [LARGE SCALE GENOMIC DNA]</scope>
    <source>
        <strain evidence="5">UCRPC4</strain>
    </source>
</reference>
<dbReference type="GO" id="GO:0006352">
    <property type="term" value="P:DNA-templated transcription initiation"/>
    <property type="evidence" value="ECO:0007669"/>
    <property type="project" value="InterPro"/>
</dbReference>
<keyword evidence="2" id="KW-0539">Nucleus</keyword>
<dbReference type="InterPro" id="IPR005574">
    <property type="entry name" value="Rpb4/RPC9"/>
</dbReference>
<dbReference type="GO" id="GO:0030880">
    <property type="term" value="C:RNA polymerase complex"/>
    <property type="evidence" value="ECO:0007669"/>
    <property type="project" value="InterPro"/>
</dbReference>
<dbReference type="InterPro" id="IPR038324">
    <property type="entry name" value="Rpb4/RPC9_sf"/>
</dbReference>
<dbReference type="Proteomes" id="UP000053317">
    <property type="component" value="Unassembled WGS sequence"/>
</dbReference>
<accession>A0A0G2GAC0</accession>
<dbReference type="EMBL" id="LCWF01000237">
    <property type="protein sequence ID" value="KKY14105.1"/>
    <property type="molecule type" value="Genomic_DNA"/>
</dbReference>
<dbReference type="OrthoDB" id="2186918at2759"/>
<dbReference type="Pfam" id="PF03874">
    <property type="entry name" value="RNA_pol_Rpb4"/>
    <property type="match status" value="1"/>
</dbReference>